<dbReference type="OrthoDB" id="4260303at2"/>
<reference evidence="2 3" key="2">
    <citation type="journal article" date="2016" name="Genome Announc.">
        <title>Draft Genome Sequences of Streptomyces scabiei S58, Streptomyces turgidiscabies T45, and Streptomyces acidiscabies a10, the Pathogens of Potato Common Scab, Isolated in Japan.</title>
        <authorList>
            <person name="Tomihama T."/>
            <person name="Nishi Y."/>
            <person name="Sakai M."/>
            <person name="Ikenaga M."/>
            <person name="Okubo T."/>
            <person name="Ikeda S."/>
        </authorList>
    </citation>
    <scope>NUCLEOTIDE SEQUENCE [LARGE SCALE GENOMIC DNA]</scope>
    <source>
        <strain evidence="2 3">S58</strain>
    </source>
</reference>
<proteinExistence type="predicted"/>
<evidence type="ECO:0000313" key="3">
    <source>
        <dbReference type="Proteomes" id="UP000067448"/>
    </source>
</evidence>
<reference evidence="3" key="1">
    <citation type="submission" date="2015-11" db="EMBL/GenBank/DDBJ databases">
        <authorList>
            <consortium name="Cross-ministerial Strategic Innovation Promotion Program (SIP) consortium"/>
            <person name="Tomihama T."/>
            <person name="Ikenaga M."/>
            <person name="Sakai M."/>
            <person name="Okubo T."/>
            <person name="Ikeda S."/>
        </authorList>
    </citation>
    <scope>NUCLEOTIDE SEQUENCE [LARGE SCALE GENOMIC DNA]</scope>
    <source>
        <strain evidence="3">S58</strain>
    </source>
</reference>
<protein>
    <recommendedName>
        <fullName evidence="4">DUF1918 domain-containing protein</fullName>
    </recommendedName>
</protein>
<evidence type="ECO:0000313" key="2">
    <source>
        <dbReference type="EMBL" id="GAQ61423.1"/>
    </source>
</evidence>
<dbReference type="EMBL" id="BCMM01000006">
    <property type="protein sequence ID" value="GAQ61423.1"/>
    <property type="molecule type" value="Genomic_DNA"/>
</dbReference>
<feature type="region of interest" description="Disordered" evidence="1">
    <location>
        <begin position="39"/>
        <end position="63"/>
    </location>
</feature>
<accession>A0A100JKX9</accession>
<dbReference type="RefSeq" id="WP_059079346.1">
    <property type="nucleotide sequence ID" value="NZ_BCMM01000006.1"/>
</dbReference>
<evidence type="ECO:0008006" key="4">
    <source>
        <dbReference type="Google" id="ProtNLM"/>
    </source>
</evidence>
<comment type="caution">
    <text evidence="2">The sequence shown here is derived from an EMBL/GenBank/DDBJ whole genome shotgun (WGS) entry which is preliminary data.</text>
</comment>
<dbReference type="Proteomes" id="UP000067448">
    <property type="component" value="Unassembled WGS sequence"/>
</dbReference>
<reference evidence="3" key="3">
    <citation type="submission" date="2016-02" db="EMBL/GenBank/DDBJ databases">
        <title>Draft genome of pathogenic Streptomyces sp. in Japan.</title>
        <authorList>
            <person name="Tomihama T."/>
            <person name="Ikenaga M."/>
            <person name="Sakai M."/>
            <person name="Okubo T."/>
            <person name="Ikeda S."/>
        </authorList>
    </citation>
    <scope>NUCLEOTIDE SEQUENCE [LARGE SCALE GENOMIC DNA]</scope>
    <source>
        <strain evidence="3">S58</strain>
    </source>
</reference>
<sequence length="63" mass="6801">MKDGKAWVGDEVHDEDAGRTGMVTDVSGGVYFVRPLTGGGPEWTQNDPDRLTVTAPLDTGRLR</sequence>
<dbReference type="AlphaFoldDB" id="A0A100JKX9"/>
<gene>
    <name evidence="2" type="ORF">SsS58_01772</name>
</gene>
<organism evidence="2 3">
    <name type="scientific">Streptomyces scabiei</name>
    <dbReference type="NCBI Taxonomy" id="1930"/>
    <lineage>
        <taxon>Bacteria</taxon>
        <taxon>Bacillati</taxon>
        <taxon>Actinomycetota</taxon>
        <taxon>Actinomycetes</taxon>
        <taxon>Kitasatosporales</taxon>
        <taxon>Streptomycetaceae</taxon>
        <taxon>Streptomyces</taxon>
    </lineage>
</organism>
<evidence type="ECO:0000256" key="1">
    <source>
        <dbReference type="SAM" id="MobiDB-lite"/>
    </source>
</evidence>
<name>A0A100JKX9_STRSC</name>